<keyword evidence="2" id="KW-1185">Reference proteome</keyword>
<organism evidence="1 2">
    <name type="scientific">Caerostris extrusa</name>
    <name type="common">Bark spider</name>
    <name type="synonym">Caerostris bankana</name>
    <dbReference type="NCBI Taxonomy" id="172846"/>
    <lineage>
        <taxon>Eukaryota</taxon>
        <taxon>Metazoa</taxon>
        <taxon>Ecdysozoa</taxon>
        <taxon>Arthropoda</taxon>
        <taxon>Chelicerata</taxon>
        <taxon>Arachnida</taxon>
        <taxon>Araneae</taxon>
        <taxon>Araneomorphae</taxon>
        <taxon>Entelegynae</taxon>
        <taxon>Araneoidea</taxon>
        <taxon>Araneidae</taxon>
        <taxon>Caerostris</taxon>
    </lineage>
</organism>
<sequence length="124" mass="14484">MQIEKCRWKNLHHWIPEQSPLLYIYQSMTSRSRAPNQPERPELRYRDVLKKKKGKDNRLLFPKSIPIGGVLSFVKDVCSKNTLRQCPGRREVAEINGKLLSSGNRFHPDQVVKRDDTVGQADWK</sequence>
<name>A0AAV4P2G0_CAEEX</name>
<gene>
    <name evidence="1" type="ORF">CEXT_319571</name>
</gene>
<comment type="caution">
    <text evidence="1">The sequence shown here is derived from an EMBL/GenBank/DDBJ whole genome shotgun (WGS) entry which is preliminary data.</text>
</comment>
<reference evidence="1 2" key="1">
    <citation type="submission" date="2021-06" db="EMBL/GenBank/DDBJ databases">
        <title>Caerostris extrusa draft genome.</title>
        <authorList>
            <person name="Kono N."/>
            <person name="Arakawa K."/>
        </authorList>
    </citation>
    <scope>NUCLEOTIDE SEQUENCE [LARGE SCALE GENOMIC DNA]</scope>
</reference>
<dbReference type="Proteomes" id="UP001054945">
    <property type="component" value="Unassembled WGS sequence"/>
</dbReference>
<accession>A0AAV4P2G0</accession>
<proteinExistence type="predicted"/>
<evidence type="ECO:0000313" key="1">
    <source>
        <dbReference type="EMBL" id="GIX91345.1"/>
    </source>
</evidence>
<protein>
    <recommendedName>
        <fullName evidence="3">Ribosomal protein S4</fullName>
    </recommendedName>
</protein>
<dbReference type="AlphaFoldDB" id="A0AAV4P2G0"/>
<evidence type="ECO:0008006" key="3">
    <source>
        <dbReference type="Google" id="ProtNLM"/>
    </source>
</evidence>
<dbReference type="EMBL" id="BPLR01004015">
    <property type="protein sequence ID" value="GIX91345.1"/>
    <property type="molecule type" value="Genomic_DNA"/>
</dbReference>
<evidence type="ECO:0000313" key="2">
    <source>
        <dbReference type="Proteomes" id="UP001054945"/>
    </source>
</evidence>